<proteinExistence type="predicted"/>
<evidence type="ECO:0000313" key="3">
    <source>
        <dbReference type="EMBL" id="ADV49818.1"/>
    </source>
</evidence>
<evidence type="ECO:0000256" key="1">
    <source>
        <dbReference type="SAM" id="SignalP"/>
    </source>
</evidence>
<dbReference type="AlphaFoldDB" id="E6X9P8"/>
<dbReference type="Pfam" id="PF14292">
    <property type="entry name" value="SusE"/>
    <property type="match status" value="1"/>
</dbReference>
<dbReference type="PROSITE" id="PS51257">
    <property type="entry name" value="PROKAR_LIPOPROTEIN"/>
    <property type="match status" value="1"/>
</dbReference>
<keyword evidence="4" id="KW-1185">Reference proteome</keyword>
<protein>
    <recommendedName>
        <fullName evidence="2">SusE outer membrane protein domain-containing protein</fullName>
    </recommendedName>
</protein>
<dbReference type="HOGENOM" id="CLU_511592_0_0_10"/>
<dbReference type="CDD" id="cd12956">
    <property type="entry name" value="CBM_SusE-F_like"/>
    <property type="match status" value="3"/>
</dbReference>
<dbReference type="STRING" id="688270.Celal_2531"/>
<gene>
    <name evidence="3" type="ordered locus">Celal_2531</name>
</gene>
<dbReference type="Proteomes" id="UP000008634">
    <property type="component" value="Chromosome"/>
</dbReference>
<dbReference type="GO" id="GO:0019867">
    <property type="term" value="C:outer membrane"/>
    <property type="evidence" value="ECO:0007669"/>
    <property type="project" value="InterPro"/>
</dbReference>
<name>E6X9P8_CELAD</name>
<evidence type="ECO:0000313" key="4">
    <source>
        <dbReference type="Proteomes" id="UP000008634"/>
    </source>
</evidence>
<feature type="chain" id="PRO_5003215099" description="SusE outer membrane protein domain-containing protein" evidence="1">
    <location>
        <begin position="19"/>
        <end position="455"/>
    </location>
</feature>
<dbReference type="InterPro" id="IPR025970">
    <property type="entry name" value="SusE"/>
</dbReference>
<feature type="signal peptide" evidence="1">
    <location>
        <begin position="1"/>
        <end position="18"/>
    </location>
</feature>
<accession>E6X9P8</accession>
<organism evidence="3 4">
    <name type="scientific">Cellulophaga algicola (strain DSM 14237 / IC166 / ACAM 630)</name>
    <dbReference type="NCBI Taxonomy" id="688270"/>
    <lineage>
        <taxon>Bacteria</taxon>
        <taxon>Pseudomonadati</taxon>
        <taxon>Bacteroidota</taxon>
        <taxon>Flavobacteriia</taxon>
        <taxon>Flavobacteriales</taxon>
        <taxon>Flavobacteriaceae</taxon>
        <taxon>Cellulophaga</taxon>
    </lineage>
</organism>
<dbReference type="eggNOG" id="COG0366">
    <property type="taxonomic scope" value="Bacteria"/>
</dbReference>
<sequence>MKNIKIIGLFILATLSLASCEDDDNLVYTAQAPSENVAFTSTFLNEYILTDATKANIAERFVWNSPDFGIASPNAYDLQGSVTEDFAEVIALVSTTPETNFGVTVDKMLELATSAGLDNDPSTADMPNTGVLYFRVRAYLGDGAENAPESFSTVTALNVVLPEETEAGSGVELSSWGIVGSATPNGWDGPDVLFYVTEDPNIIVSYANLVPGEIKFRENNTWGGDLGDATLDGILDADENNNIVIAEAGSFKITINLSDNSYTMEEYFWGIVGSAAPNGWDGPNVKLAYDYTTDTFKAVVQLVDGDMKVRMNDLWDTSYGDGNLDGILDTDADNNIVVTAGYYLLTVDFNSLAYTLEETTIWGLVGSATPNGWDGPDTKFSPDFTNPGVWTIASIDLVAGEIKVRANDTWDASYGDLEADGILDTEDDNNITVVAGTYKITIDFSDEASPTIVIE</sequence>
<reference evidence="3 4" key="1">
    <citation type="journal article" date="2010" name="Stand. Genomic Sci.">
        <title>Complete genome sequence of Cellulophaga algicola type strain (IC166).</title>
        <authorList>
            <person name="Abt B."/>
            <person name="Lu M."/>
            <person name="Misra M."/>
            <person name="Han C."/>
            <person name="Nolan M."/>
            <person name="Lucas S."/>
            <person name="Hammon N."/>
            <person name="Deshpande S."/>
            <person name="Cheng J.F."/>
            <person name="Tapia R."/>
            <person name="Goodwin L."/>
            <person name="Pitluck S."/>
            <person name="Liolios K."/>
            <person name="Pagani I."/>
            <person name="Ivanova N."/>
            <person name="Mavromatis K."/>
            <person name="Ovchinikova G."/>
            <person name="Pati A."/>
            <person name="Chen A."/>
            <person name="Palaniappan K."/>
            <person name="Land M."/>
            <person name="Hauser L."/>
            <person name="Chang Y.J."/>
            <person name="Jeffries C.D."/>
            <person name="Detter J.C."/>
            <person name="Brambilla E."/>
            <person name="Rohde M."/>
            <person name="Tindall B.J."/>
            <person name="Goker M."/>
            <person name="Woyke T."/>
            <person name="Bristow J."/>
            <person name="Eisen J.A."/>
            <person name="Markowitz V."/>
            <person name="Hugenholtz P."/>
            <person name="Kyrpides N.C."/>
            <person name="Klenk H.P."/>
            <person name="Lapidus A."/>
        </authorList>
    </citation>
    <scope>NUCLEOTIDE SEQUENCE [LARGE SCALE GENOMIC DNA]</scope>
    <source>
        <strain evidence="4">DSM 14237 / IC166 / ACAM 630</strain>
    </source>
</reference>
<dbReference type="KEGG" id="cao:Celal_2531"/>
<feature type="domain" description="SusE outer membrane protein" evidence="2">
    <location>
        <begin position="22"/>
        <end position="120"/>
    </location>
</feature>
<dbReference type="EMBL" id="CP002453">
    <property type="protein sequence ID" value="ADV49818.1"/>
    <property type="molecule type" value="Genomic_DNA"/>
</dbReference>
<dbReference type="OrthoDB" id="975117at2"/>
<dbReference type="GO" id="GO:2001070">
    <property type="term" value="F:starch binding"/>
    <property type="evidence" value="ECO:0007669"/>
    <property type="project" value="InterPro"/>
</dbReference>
<evidence type="ECO:0000259" key="2">
    <source>
        <dbReference type="Pfam" id="PF14292"/>
    </source>
</evidence>
<dbReference type="Gene3D" id="2.60.40.3620">
    <property type="match status" value="3"/>
</dbReference>
<keyword evidence="1" id="KW-0732">Signal</keyword>
<dbReference type="RefSeq" id="WP_013551290.1">
    <property type="nucleotide sequence ID" value="NC_014934.1"/>
</dbReference>